<dbReference type="PANTHER" id="PTHR33121:SF76">
    <property type="entry name" value="SIGNALING PROTEIN"/>
    <property type="match status" value="1"/>
</dbReference>
<dbReference type="SUPFAM" id="SSF141868">
    <property type="entry name" value="EAL domain-like"/>
    <property type="match status" value="1"/>
</dbReference>
<keyword evidence="3" id="KW-1185">Reference proteome</keyword>
<proteinExistence type="predicted"/>
<dbReference type="SUPFAM" id="SSF103190">
    <property type="entry name" value="Sensory domain-like"/>
    <property type="match status" value="1"/>
</dbReference>
<dbReference type="InterPro" id="IPR029151">
    <property type="entry name" value="Sensor-like_sf"/>
</dbReference>
<accession>A0ABW9B3J0</accession>
<gene>
    <name evidence="2" type="ORF">PQR57_35265</name>
</gene>
<sequence>MIIQLESPDLLQFAGSDVPFRSSFARFGDLTLSSAFQPIFSLSHHRPIGYEALLRASDPAGGEVPPMTLLNRSFTVGRWNNLERGVQLLHASNFTQFVNANDWLFLNTRPAGFIVSEAYRRLVEETMRRLQLRPDRIVLEVLEVPNGNLQQLIEGIASFRQQGFLIALDDFGAGHSNIDRVWQLQPDIVKLDRSLIEQAARNPRVGRLLPRLVSLLHETGALVLVEGVEMQQEALLAMECDADFVQGFYFARPAPGRADEVANRATLDSLWQQFRLRSEETARAEVLLLSVYTAALRTAAERFAVGVDFALTCEKFLRLEGAARCFLLDAQGEQIGRAITATRWSTSPVTRFRAVTDASGACWDRWPYFRNAISHPGTVQITQPYLSINGRHLCVTFSIAVCVKNAMWV</sequence>
<dbReference type="CDD" id="cd01948">
    <property type="entry name" value="EAL"/>
    <property type="match status" value="1"/>
</dbReference>
<dbReference type="Pfam" id="PF00563">
    <property type="entry name" value="EAL"/>
    <property type="match status" value="1"/>
</dbReference>
<dbReference type="Gene3D" id="3.20.20.450">
    <property type="entry name" value="EAL domain"/>
    <property type="match status" value="1"/>
</dbReference>
<dbReference type="PROSITE" id="PS50883">
    <property type="entry name" value="EAL"/>
    <property type="match status" value="1"/>
</dbReference>
<dbReference type="Gene3D" id="3.30.450.20">
    <property type="entry name" value="PAS domain"/>
    <property type="match status" value="1"/>
</dbReference>
<name>A0ABW9B3J0_9BURK</name>
<dbReference type="InterPro" id="IPR001633">
    <property type="entry name" value="EAL_dom"/>
</dbReference>
<reference evidence="2 3" key="1">
    <citation type="journal article" date="2024" name="Chem. Sci.">
        <title>Discovery of megapolipeptins by genome mining of a Burkholderiales bacteria collection.</title>
        <authorList>
            <person name="Paulo B.S."/>
            <person name="Recchia M.J.J."/>
            <person name="Lee S."/>
            <person name="Fergusson C.H."/>
            <person name="Romanowski S.B."/>
            <person name="Hernandez A."/>
            <person name="Krull N."/>
            <person name="Liu D.Y."/>
            <person name="Cavanagh H."/>
            <person name="Bos A."/>
            <person name="Gray C.A."/>
            <person name="Murphy B.T."/>
            <person name="Linington R.G."/>
            <person name="Eustaquio A.S."/>
        </authorList>
    </citation>
    <scope>NUCLEOTIDE SEQUENCE [LARGE SCALE GENOMIC DNA]</scope>
    <source>
        <strain evidence="2 3">RL17-350-BIC-A</strain>
    </source>
</reference>
<feature type="domain" description="EAL" evidence="1">
    <location>
        <begin position="13"/>
        <end position="267"/>
    </location>
</feature>
<evidence type="ECO:0000259" key="1">
    <source>
        <dbReference type="PROSITE" id="PS50883"/>
    </source>
</evidence>
<dbReference type="Proteomes" id="UP001629230">
    <property type="component" value="Unassembled WGS sequence"/>
</dbReference>
<dbReference type="PANTHER" id="PTHR33121">
    <property type="entry name" value="CYCLIC DI-GMP PHOSPHODIESTERASE PDEF"/>
    <property type="match status" value="1"/>
</dbReference>
<evidence type="ECO:0000313" key="3">
    <source>
        <dbReference type="Proteomes" id="UP001629230"/>
    </source>
</evidence>
<evidence type="ECO:0000313" key="2">
    <source>
        <dbReference type="EMBL" id="MFM0006234.1"/>
    </source>
</evidence>
<comment type="caution">
    <text evidence="2">The sequence shown here is derived from an EMBL/GenBank/DDBJ whole genome shotgun (WGS) entry which is preliminary data.</text>
</comment>
<dbReference type="SMART" id="SM00052">
    <property type="entry name" value="EAL"/>
    <property type="match status" value="1"/>
</dbReference>
<dbReference type="InterPro" id="IPR035919">
    <property type="entry name" value="EAL_sf"/>
</dbReference>
<dbReference type="InterPro" id="IPR050706">
    <property type="entry name" value="Cyclic-di-GMP_PDE-like"/>
</dbReference>
<dbReference type="EMBL" id="JAQQEZ010000038">
    <property type="protein sequence ID" value="MFM0006234.1"/>
    <property type="molecule type" value="Genomic_DNA"/>
</dbReference>
<protein>
    <submittedName>
        <fullName evidence="2">EAL domain-containing protein</fullName>
    </submittedName>
</protein>
<dbReference type="RefSeq" id="WP_408180794.1">
    <property type="nucleotide sequence ID" value="NZ_JAQQEZ010000038.1"/>
</dbReference>
<organism evidence="2 3">
    <name type="scientific">Paraburkholderia dipogonis</name>
    <dbReference type="NCBI Taxonomy" id="1211383"/>
    <lineage>
        <taxon>Bacteria</taxon>
        <taxon>Pseudomonadati</taxon>
        <taxon>Pseudomonadota</taxon>
        <taxon>Betaproteobacteria</taxon>
        <taxon>Burkholderiales</taxon>
        <taxon>Burkholderiaceae</taxon>
        <taxon>Paraburkholderia</taxon>
    </lineage>
</organism>